<evidence type="ECO:0000313" key="2">
    <source>
        <dbReference type="Proteomes" id="UP000619479"/>
    </source>
</evidence>
<evidence type="ECO:0000313" key="1">
    <source>
        <dbReference type="EMBL" id="GID71103.1"/>
    </source>
</evidence>
<sequence length="72" mass="7619">MLYASKPPSIELYRYDSQYGIGDLKSCLCLDNGIHLGVIEAATDPAAQAWAAITAITEACRCRASAARPACA</sequence>
<dbReference type="AlphaFoldDB" id="A0A919ITG1"/>
<comment type="caution">
    <text evidence="1">The sequence shown here is derived from an EMBL/GenBank/DDBJ whole genome shotgun (WGS) entry which is preliminary data.</text>
</comment>
<gene>
    <name evidence="1" type="ORF">Acy02nite_89840</name>
</gene>
<dbReference type="Proteomes" id="UP000619479">
    <property type="component" value="Unassembled WGS sequence"/>
</dbReference>
<keyword evidence="2" id="KW-1185">Reference proteome</keyword>
<name>A0A919ITG1_9ACTN</name>
<reference evidence="1" key="1">
    <citation type="submission" date="2021-01" db="EMBL/GenBank/DDBJ databases">
        <title>Whole genome shotgun sequence of Actinoplanes cyaneus NBRC 14990.</title>
        <authorList>
            <person name="Komaki H."/>
            <person name="Tamura T."/>
        </authorList>
    </citation>
    <scope>NUCLEOTIDE SEQUENCE</scope>
    <source>
        <strain evidence="1">NBRC 14990</strain>
    </source>
</reference>
<dbReference type="EMBL" id="BOMH01000097">
    <property type="protein sequence ID" value="GID71103.1"/>
    <property type="molecule type" value="Genomic_DNA"/>
</dbReference>
<proteinExistence type="predicted"/>
<accession>A0A919ITG1</accession>
<protein>
    <submittedName>
        <fullName evidence="1">Uncharacterized protein</fullName>
    </submittedName>
</protein>
<organism evidence="1 2">
    <name type="scientific">Actinoplanes cyaneus</name>
    <dbReference type="NCBI Taxonomy" id="52696"/>
    <lineage>
        <taxon>Bacteria</taxon>
        <taxon>Bacillati</taxon>
        <taxon>Actinomycetota</taxon>
        <taxon>Actinomycetes</taxon>
        <taxon>Micromonosporales</taxon>
        <taxon>Micromonosporaceae</taxon>
        <taxon>Actinoplanes</taxon>
    </lineage>
</organism>